<dbReference type="InterPro" id="IPR046964">
    <property type="entry name" value="RTN1-4"/>
</dbReference>
<keyword evidence="4 6" id="KW-1133">Transmembrane helix</keyword>
<feature type="region of interest" description="Disordered" evidence="7">
    <location>
        <begin position="110"/>
        <end position="129"/>
    </location>
</feature>
<keyword evidence="2 6" id="KW-0812">Transmembrane</keyword>
<protein>
    <recommendedName>
        <fullName evidence="6">Reticulon-like protein</fullName>
    </recommendedName>
</protein>
<evidence type="ECO:0000256" key="1">
    <source>
        <dbReference type="ARBA" id="ARBA00004477"/>
    </source>
</evidence>
<keyword evidence="10" id="KW-1185">Reference proteome</keyword>
<dbReference type="GeneID" id="100313718"/>
<dbReference type="InterPro" id="IPR003388">
    <property type="entry name" value="Reticulon"/>
</dbReference>
<dbReference type="KEGG" id="sko:100313718"/>
<dbReference type="AlphaFoldDB" id="D1LXC8"/>
<dbReference type="PANTHER" id="PTHR45799:SF2">
    <property type="entry name" value="RETICULON-LIKE PROTEIN"/>
    <property type="match status" value="1"/>
</dbReference>
<evidence type="ECO:0000256" key="4">
    <source>
        <dbReference type="ARBA" id="ARBA00022989"/>
    </source>
</evidence>
<evidence type="ECO:0000256" key="3">
    <source>
        <dbReference type="ARBA" id="ARBA00022824"/>
    </source>
</evidence>
<feature type="domain" description="Reticulon" evidence="8">
    <location>
        <begin position="140"/>
        <end position="327"/>
    </location>
</feature>
<evidence type="ECO:0000256" key="7">
    <source>
        <dbReference type="SAM" id="MobiDB-lite"/>
    </source>
</evidence>
<evidence type="ECO:0000259" key="8">
    <source>
        <dbReference type="PROSITE" id="PS50845"/>
    </source>
</evidence>
<comment type="subcellular location">
    <subcellularLocation>
        <location evidence="1 6">Endoplasmic reticulum membrane</location>
        <topology evidence="1 6">Multi-pass membrane protein</topology>
    </subcellularLocation>
</comment>
<evidence type="ECO:0000313" key="10">
    <source>
        <dbReference type="Proteomes" id="UP000694865"/>
    </source>
</evidence>
<dbReference type="Pfam" id="PF02453">
    <property type="entry name" value="Reticulon"/>
    <property type="match status" value="1"/>
</dbReference>
<evidence type="ECO:0000313" key="11">
    <source>
        <dbReference type="RefSeq" id="NP_001161645.1"/>
    </source>
</evidence>
<dbReference type="GO" id="GO:0030424">
    <property type="term" value="C:axon"/>
    <property type="evidence" value="ECO:0007669"/>
    <property type="project" value="TreeGrafter"/>
</dbReference>
<dbReference type="PANTHER" id="PTHR45799">
    <property type="entry name" value="RETICULON-LIKE PROTEIN"/>
    <property type="match status" value="1"/>
</dbReference>
<evidence type="ECO:0000256" key="2">
    <source>
        <dbReference type="ARBA" id="ARBA00022692"/>
    </source>
</evidence>
<evidence type="ECO:0000256" key="5">
    <source>
        <dbReference type="ARBA" id="ARBA00023136"/>
    </source>
</evidence>
<comment type="caution">
    <text evidence="6">Lacks conserved residue(s) required for the propagation of feature annotation.</text>
</comment>
<dbReference type="EMBL" id="GU076105">
    <property type="protein sequence ID" value="ACY92634.1"/>
    <property type="molecule type" value="mRNA"/>
</dbReference>
<feature type="transmembrane region" description="Helical" evidence="6">
    <location>
        <begin position="258"/>
        <end position="286"/>
    </location>
</feature>
<keyword evidence="3 6" id="KW-0256">Endoplasmic reticulum</keyword>
<reference evidence="9" key="1">
    <citation type="submission" date="2009-10" db="EMBL/GenBank/DDBJ databases">
        <authorList>
            <person name="Freeman R.M.Jr."/>
            <person name="Wu M.M."/>
            <person name="Gerhart J.J."/>
        </authorList>
    </citation>
    <scope>NUCLEOTIDE SEQUENCE</scope>
</reference>
<dbReference type="Gene3D" id="1.20.5.2480">
    <property type="match status" value="1"/>
</dbReference>
<dbReference type="GO" id="GO:0005789">
    <property type="term" value="C:endoplasmic reticulum membrane"/>
    <property type="evidence" value="ECO:0007669"/>
    <property type="project" value="UniProtKB-SubCell"/>
</dbReference>
<organism evidence="9">
    <name type="scientific">Saccoglossus kowalevskii</name>
    <name type="common">Acorn worm</name>
    <dbReference type="NCBI Taxonomy" id="10224"/>
    <lineage>
        <taxon>Eukaryota</taxon>
        <taxon>Metazoa</taxon>
        <taxon>Hemichordata</taxon>
        <taxon>Enteropneusta</taxon>
        <taxon>Harrimaniidae</taxon>
        <taxon>Saccoglossus</taxon>
    </lineage>
</organism>
<dbReference type="Proteomes" id="UP000694865">
    <property type="component" value="Unplaced"/>
</dbReference>
<dbReference type="PROSITE" id="PS50845">
    <property type="entry name" value="RETICULON"/>
    <property type="match status" value="1"/>
</dbReference>
<dbReference type="OrthoDB" id="567788at2759"/>
<evidence type="ECO:0000256" key="6">
    <source>
        <dbReference type="RuleBase" id="RU363132"/>
    </source>
</evidence>
<keyword evidence="5 6" id="KW-0472">Membrane</keyword>
<sequence>MDEFDPTFASSEQPIQSGAPFDNDDFVQLDTPKGEAVTSSRLDDEAAEEDLYTGAPLQSSEAEPSVPTANLLGGGFEDQEPISSTTDLINEEPECLIPDTNVTEPVEDTGFSLTDPPEETKEPAKTGGIFDGLQKMDTRVVELIYWRDPKKSGIVFGSCLFLLLSLSFNSLISVVAYLSLAVLTVTISFRVYKTVLQAVQKTGDSNPFKPFLDVDVELPRDKVDKVVDNAVEKLNCLQVELRRLFLVEDLVDSIKFAVMLWLMTYIGAWFNGLTLLILGFIGLFTIPKVYELHQEKIDNYIDLVNQQVKEIMNKVQAKVPWLKKKTA</sequence>
<feature type="region of interest" description="Disordered" evidence="7">
    <location>
        <begin position="1"/>
        <end position="82"/>
    </location>
</feature>
<reference evidence="11" key="2">
    <citation type="submission" date="2025-05" db="UniProtKB">
        <authorList>
            <consortium name="RefSeq"/>
        </authorList>
    </citation>
    <scope>IDENTIFICATION</scope>
</reference>
<accession>D1LXC8</accession>
<name>D1LXC8_SACKO</name>
<gene>
    <name evidence="11" type="primary">LOC100313718</name>
</gene>
<dbReference type="RefSeq" id="NP_001161645.1">
    <property type="nucleotide sequence ID" value="NM_001168173.1"/>
</dbReference>
<proteinExistence type="evidence at transcript level"/>
<evidence type="ECO:0000313" key="9">
    <source>
        <dbReference type="EMBL" id="ACY92634.1"/>
    </source>
</evidence>